<dbReference type="OrthoDB" id="77564at2759"/>
<feature type="compositionally biased region" description="Low complexity" evidence="4">
    <location>
        <begin position="2007"/>
        <end position="2021"/>
    </location>
</feature>
<feature type="region of interest" description="Disordered" evidence="4">
    <location>
        <begin position="1986"/>
        <end position="2062"/>
    </location>
</feature>
<gene>
    <name evidence="5" type="primary">HIR3</name>
    <name evidence="5" type="ORF">KQ657_001291</name>
</gene>
<dbReference type="InterPro" id="IPR033053">
    <property type="entry name" value="Hir3/CABIN1"/>
</dbReference>
<feature type="region of interest" description="Disordered" evidence="4">
    <location>
        <begin position="1918"/>
        <end position="1946"/>
    </location>
</feature>
<evidence type="ECO:0000313" key="5">
    <source>
        <dbReference type="EMBL" id="KAG7192834.1"/>
    </source>
</evidence>
<sequence length="2155" mass="245937">MSSFVPINLAEDSASSKKELEEEHTREIQVEQAFSTFQRALAYQKQGSLLKANKLYEELFTLTVIGNHYFEEEAYLKGIQNGSMNHSVDSLNYVSQNVKLLRYLIFRNRGFLHLDLLLKGPDLVGQLIGDDEKDTKVCDKLKELFYTMVEDLTAAIIYQEGDEEVIELLYQVFVYLGLIRLVRFTLEYRLSGTEESDDVLGFLPVDSRSLQRYNNVLKQLHVSHSRQSHSHSVTDFETERQMINTKFAFLDDIRDEFKVQQHNTYKKQAIKVQLPSSTSISWLQVVEAIDHKAKSCQDKKKIADIVKIKLKYVDPYLFSETPQEVVEIEVPEVPETTHEQQQEKTEKTPPPETAAVELSKGKDDDIIEQTPELPATKEPLVDQEAKFTHRSSKRLAKNDSMGIEQIDYVISGKDFIESELFFQTFNQFLKQIDLLDKHMQISNIVDYYFSDEDDSNGTTTPQYISDFLTIIDDWTSSFSHCILENLSVSNGQDGTTENKKLLEILANYGNKVLIKDVPKDQKLDHVATYDSILDSLKAQPYRNLTDLKIGLLLKFFQPQNLNGNKVCLISDFQFNPKLMDIVNEWTLQLEPYVFEDLNRKLEAGTGTGIGTDIGVNELDLTTAVSFYEVLTDIYYTLRNKITDRKGTTTTKGAKGHMQILAMQAIKLKSRLQAWFKLIDNNIASLAQPFTSELLKQKGRFLWANICLEKLDTNNWKSTNYLVKLLSDILCFIQDKSQWLQLSNYNYGNIPTLNLENVNSMISTVSVLSVFAKIVYADSGNTESISVLESMLMDGELSERQSLKDFLETSSIDLKLNLWSILFDHYERDNELIKLQSGYESYVRFLFDYIQSQQYQDLPIKNRQLTLLTICNSFSESTSKFLESLEAVKLCLPLNKEAHVGTFLILLRFFELFYLFSLHEEAAILTPRKNSVLSVSKRSYARLKAFCIQLVSIIMIYYKNSNEAKVCEFMRVVHDQLGARRLCDSDHGRFLKYIQQILTSISSTTIPEQDLIQILHCRYHYNITCDTFTPENHETTEVEELDSPLAAEGICDFILPVFFKENPLIKPPKQDLKQLIEDLYSILGGPDFESNEILKRNKAVLNYFLDSERLSPRFFRETYYGLFTLEFEPVKSKNLLVMSGLYYLQALLIFSSYKLRKKSMQTRAVELESIVLLLETDLIYNSNRLESWLILGQVYGFLVEDDLIWTSDKLTYPERKVGTANLQRRSIICYLMAINASVGIPKNKKNYYKKVIGMLLASFAKELYSACMEPMNGHAFEVLANPKFVMNNGASSSSSFVTTSKNMVSLKTCLKLMKRSLQMSVVINDEDWTVFYYYAKVLQKMKHDPKQVLDILIKAGVLAKEQSTSTDRIIEPHYLLCAYSYKYVKSDSMNIQDALQYLKQSPIVELEHTKLDLDVAAATMTKPEFYKVIIECLNKVDNYDKKKWHHKARYRLAYIHYHEFGNVEAAMKEMGLFVSVKASNKTLVLIWKPENERPGKHFCYTFEYAMFYIDLLVKERNLNGLIQMLPKLRRSNSTMIKLYNAWERLCVAVCGLIRSLLHMNEAFTEVFLVRLSYKKFIVNSKQLIESLKADGLPKELSAHICLMNAVNDMKKFNNGFGPTALIDDTVVGIYICFYNYFLLAGKLVDDSTAVSESTSHRPKKMAKRDVFPLTIEMLKMLKRDVDQILKDSPNIFNEFVELNLGPLNEMKDDIKTVEEKEVMNSAMEEKEGTNSIMEVEVDINNLSGAKDNIKQGLEEKDVVEIPAEVNKDYTLESKGDMILKSKDVMKVNKDDIEFMNVEANDVEANDVEMNNHVEDNHIEVNEMEDNHIEVNEMEVHNDSTEPKDSEVATQSQDAAEAIHGTEVSHGPEEEAIVTSPVNDNETVLEIEDVKADVTEIATEDAEAGDNVIVLTTADEDKVAKAQVDDGEPEPEEPETKDTIDHQNSVTPIGSPIAIEVSDEFSTPMAEIDMTATEQINGATRGLLKKLNYTKDDDDEGKSIEVNSEDGNSQSMSVYSISSDSSSPALPNVDIVEEAQEVVPDEQPELNQSEPIPTDADTLGQEPKEQPLVAEEQPLVAEEQPLIADEKLQQNSDIVSDTEVTVDNGLIVGDEGVVEGKTEESNKPFQKSLVKVTKKRQVEELPVVLRRSKRQRTKRVE</sequence>
<comment type="similarity">
    <text evidence="2">Belongs to the HIR3 family.</text>
</comment>
<evidence type="ECO:0000256" key="2">
    <source>
        <dbReference type="ARBA" id="ARBA00007335"/>
    </source>
</evidence>
<name>A0A9P7V7J2_9ASCO</name>
<comment type="caution">
    <text evidence="5">The sequence shown here is derived from an EMBL/GenBank/DDBJ whole genome shotgun (WGS) entry which is preliminary data.</text>
</comment>
<dbReference type="RefSeq" id="XP_043048384.1">
    <property type="nucleotide sequence ID" value="XM_043192089.1"/>
</dbReference>
<dbReference type="GO" id="GO:0005634">
    <property type="term" value="C:nucleus"/>
    <property type="evidence" value="ECO:0007669"/>
    <property type="project" value="UniProtKB-SubCell"/>
</dbReference>
<keyword evidence="6" id="KW-1185">Reference proteome</keyword>
<evidence type="ECO:0000313" key="6">
    <source>
        <dbReference type="Proteomes" id="UP000790833"/>
    </source>
</evidence>
<protein>
    <submittedName>
        <fullName evidence="5">Histone transcription regulator 3</fullName>
    </submittedName>
</protein>
<reference evidence="5" key="1">
    <citation type="submission" date="2021-03" db="EMBL/GenBank/DDBJ databases">
        <authorList>
            <person name="Palmer J.M."/>
        </authorList>
    </citation>
    <scope>NUCLEOTIDE SEQUENCE</scope>
    <source>
        <strain evidence="5">ARV_011</strain>
    </source>
</reference>
<dbReference type="PANTHER" id="PTHR15502:SF7">
    <property type="entry name" value="CALCINEURIN-BINDING PROTEIN CABIN-1"/>
    <property type="match status" value="1"/>
</dbReference>
<dbReference type="GO" id="GO:0000417">
    <property type="term" value="C:HIR complex"/>
    <property type="evidence" value="ECO:0007669"/>
    <property type="project" value="TreeGrafter"/>
</dbReference>
<evidence type="ECO:0000256" key="1">
    <source>
        <dbReference type="ARBA" id="ARBA00004123"/>
    </source>
</evidence>
<proteinExistence type="inferred from homology"/>
<feature type="compositionally biased region" description="Basic and acidic residues" evidence="4">
    <location>
        <begin position="335"/>
        <end position="349"/>
    </location>
</feature>
<dbReference type="GO" id="GO:0006325">
    <property type="term" value="P:chromatin organization"/>
    <property type="evidence" value="ECO:0007669"/>
    <property type="project" value="InterPro"/>
</dbReference>
<feature type="compositionally biased region" description="Acidic residues" evidence="4">
    <location>
        <begin position="2029"/>
        <end position="2042"/>
    </location>
</feature>
<evidence type="ECO:0000256" key="3">
    <source>
        <dbReference type="ARBA" id="ARBA00023242"/>
    </source>
</evidence>
<keyword evidence="3" id="KW-0539">Nucleus</keyword>
<dbReference type="GO" id="GO:0031491">
    <property type="term" value="F:nucleosome binding"/>
    <property type="evidence" value="ECO:0007669"/>
    <property type="project" value="TreeGrafter"/>
</dbReference>
<comment type="subcellular location">
    <subcellularLocation>
        <location evidence="1">Nucleus</location>
    </subcellularLocation>
</comment>
<evidence type="ECO:0000256" key="4">
    <source>
        <dbReference type="SAM" id="MobiDB-lite"/>
    </source>
</evidence>
<dbReference type="PANTHER" id="PTHR15502">
    <property type="entry name" value="CALCINEURIN-BINDING PROTEIN CABIN 1-RELATED"/>
    <property type="match status" value="1"/>
</dbReference>
<feature type="region of interest" description="Disordered" evidence="4">
    <location>
        <begin position="333"/>
        <end position="365"/>
    </location>
</feature>
<dbReference type="Proteomes" id="UP000790833">
    <property type="component" value="Unassembled WGS sequence"/>
</dbReference>
<organism evidence="5 6">
    <name type="scientific">Scheffersomyces spartinae</name>
    <dbReference type="NCBI Taxonomy" id="45513"/>
    <lineage>
        <taxon>Eukaryota</taxon>
        <taxon>Fungi</taxon>
        <taxon>Dikarya</taxon>
        <taxon>Ascomycota</taxon>
        <taxon>Saccharomycotina</taxon>
        <taxon>Pichiomycetes</taxon>
        <taxon>Debaryomycetaceae</taxon>
        <taxon>Scheffersomyces</taxon>
    </lineage>
</organism>
<dbReference type="EMBL" id="JAHMUF010000015">
    <property type="protein sequence ID" value="KAG7192834.1"/>
    <property type="molecule type" value="Genomic_DNA"/>
</dbReference>
<dbReference type="GeneID" id="66114665"/>
<accession>A0A9P7V7J2</accession>